<dbReference type="OrthoDB" id="2162994at2759"/>
<dbReference type="GO" id="GO:0005634">
    <property type="term" value="C:nucleus"/>
    <property type="evidence" value="ECO:0000318"/>
    <property type="project" value="GO_Central"/>
</dbReference>
<dbReference type="OMA" id="LDELEWF"/>
<keyword evidence="6" id="KW-1185">Reference proteome</keyword>
<sequence>MTVTPSSYNTKLPSAIPLRFHSKLFPSVRGYVRRSRSFPHGFTGQLEDLETDETESQLTLGFDGFPAGFDCSLENFEGFSESRLCVPGDPLDELEWFPSFTDDSISLNGFLPVPEPKNIFPTTPEQKIEENNRFSSRDDVGLLRNTIPSKKARSKRVCRRVWAQNVLPFSVPESRVPAKCKHEKYYATRRNCTHCRTEKTPQWRMGPKGPKTLCNACGVRYKSGRLLPEYRPAASPSFNNMMYSNSHKKIMKMRRMRKR</sequence>
<dbReference type="InterPro" id="IPR000679">
    <property type="entry name" value="Znf_GATA"/>
</dbReference>
<dbReference type="PROSITE" id="PS50114">
    <property type="entry name" value="GATA_ZN_FINGER_2"/>
    <property type="match status" value="1"/>
</dbReference>
<evidence type="ECO:0000313" key="6">
    <source>
        <dbReference type="Proteomes" id="UP000189703"/>
    </source>
</evidence>
<evidence type="ECO:0000256" key="4">
    <source>
        <dbReference type="ARBA" id="ARBA00022833"/>
    </source>
</evidence>
<gene>
    <name evidence="7" type="primary">LOC104605880</name>
</gene>
<dbReference type="GeneID" id="104605880"/>
<dbReference type="Gene3D" id="3.30.50.10">
    <property type="entry name" value="Erythroid Transcription Factor GATA-1, subunit A"/>
    <property type="match status" value="1"/>
</dbReference>
<evidence type="ECO:0000256" key="5">
    <source>
        <dbReference type="ARBA" id="ARBA00023159"/>
    </source>
</evidence>
<dbReference type="Proteomes" id="UP000189703">
    <property type="component" value="Unplaced"/>
</dbReference>
<dbReference type="PANTHER" id="PTHR45658">
    <property type="entry name" value="GATA TRANSCRIPTION FACTOR"/>
    <property type="match status" value="1"/>
</dbReference>
<evidence type="ECO:0000256" key="2">
    <source>
        <dbReference type="ARBA" id="ARBA00022723"/>
    </source>
</evidence>
<dbReference type="AlphaFoldDB" id="A0A1U8ARX6"/>
<dbReference type="FunFam" id="3.30.50.10:FF:000038">
    <property type="entry name" value="GATA transcription factor 14"/>
    <property type="match status" value="1"/>
</dbReference>
<reference evidence="7" key="1">
    <citation type="submission" date="2025-08" db="UniProtKB">
        <authorList>
            <consortium name="RefSeq"/>
        </authorList>
    </citation>
    <scope>IDENTIFICATION</scope>
</reference>
<dbReference type="GO" id="GO:0000976">
    <property type="term" value="F:transcription cis-regulatory region binding"/>
    <property type="evidence" value="ECO:0000318"/>
    <property type="project" value="GO_Central"/>
</dbReference>
<name>A0A1U8ARX6_NELNU</name>
<dbReference type="Pfam" id="PF00320">
    <property type="entry name" value="GATA"/>
    <property type="match status" value="1"/>
</dbReference>
<keyword evidence="2" id="KW-0479">Metal-binding</keyword>
<dbReference type="InterPro" id="IPR013088">
    <property type="entry name" value="Znf_NHR/GATA"/>
</dbReference>
<accession>A0A1U8ARX6</accession>
<comment type="similarity">
    <text evidence="1">Belongs to the type IV zinc-finger family. Class A subfamily.</text>
</comment>
<dbReference type="GO" id="GO:0006357">
    <property type="term" value="P:regulation of transcription by RNA polymerase II"/>
    <property type="evidence" value="ECO:0000318"/>
    <property type="project" value="GO_Central"/>
</dbReference>
<evidence type="ECO:0000313" key="7">
    <source>
        <dbReference type="RefSeq" id="XP_010269118.1"/>
    </source>
</evidence>
<dbReference type="eggNOG" id="KOG1601">
    <property type="taxonomic scope" value="Eukaryota"/>
</dbReference>
<keyword evidence="3" id="KW-0863">Zinc-finger</keyword>
<dbReference type="SMART" id="SM00401">
    <property type="entry name" value="ZnF_GATA"/>
    <property type="match status" value="1"/>
</dbReference>
<protein>
    <submittedName>
        <fullName evidence="7">GATA transcription factor 7-like</fullName>
    </submittedName>
</protein>
<organism evidence="6 7">
    <name type="scientific">Nelumbo nucifera</name>
    <name type="common">Sacred lotus</name>
    <dbReference type="NCBI Taxonomy" id="4432"/>
    <lineage>
        <taxon>Eukaryota</taxon>
        <taxon>Viridiplantae</taxon>
        <taxon>Streptophyta</taxon>
        <taxon>Embryophyta</taxon>
        <taxon>Tracheophyta</taxon>
        <taxon>Spermatophyta</taxon>
        <taxon>Magnoliopsida</taxon>
        <taxon>Proteales</taxon>
        <taxon>Nelumbonaceae</taxon>
        <taxon>Nelumbo</taxon>
    </lineage>
</organism>
<dbReference type="RefSeq" id="XP_010269118.1">
    <property type="nucleotide sequence ID" value="XM_010270816.1"/>
</dbReference>
<keyword evidence="5" id="KW-0010">Activator</keyword>
<dbReference type="STRING" id="4432.A0A1U8ARX6"/>
<dbReference type="GO" id="GO:0008270">
    <property type="term" value="F:zinc ion binding"/>
    <property type="evidence" value="ECO:0007669"/>
    <property type="project" value="UniProtKB-KW"/>
</dbReference>
<dbReference type="CDD" id="cd00202">
    <property type="entry name" value="ZnF_GATA"/>
    <property type="match status" value="1"/>
</dbReference>
<keyword evidence="4" id="KW-0862">Zinc</keyword>
<dbReference type="KEGG" id="nnu:104605880"/>
<dbReference type="InterPro" id="IPR051140">
    <property type="entry name" value="GATA_TF"/>
</dbReference>
<dbReference type="PANTHER" id="PTHR45658:SF46">
    <property type="entry name" value="GATA TRANSCRIPTION FACTOR 4"/>
    <property type="match status" value="1"/>
</dbReference>
<evidence type="ECO:0000256" key="3">
    <source>
        <dbReference type="ARBA" id="ARBA00022771"/>
    </source>
</evidence>
<evidence type="ECO:0000256" key="1">
    <source>
        <dbReference type="ARBA" id="ARBA00005694"/>
    </source>
</evidence>
<dbReference type="PROSITE" id="PS00344">
    <property type="entry name" value="GATA_ZN_FINGER_1"/>
    <property type="match status" value="1"/>
</dbReference>
<proteinExistence type="inferred from homology"/>
<dbReference type="GO" id="GO:0030154">
    <property type="term" value="P:cell differentiation"/>
    <property type="evidence" value="ECO:0000318"/>
    <property type="project" value="GO_Central"/>
</dbReference>
<dbReference type="SUPFAM" id="SSF57716">
    <property type="entry name" value="Glucocorticoid receptor-like (DNA-binding domain)"/>
    <property type="match status" value="1"/>
</dbReference>